<dbReference type="Pfam" id="PF11808">
    <property type="entry name" value="PhoR"/>
    <property type="match status" value="1"/>
</dbReference>
<keyword evidence="11" id="KW-0547">Nucleotide-binding</keyword>
<sequence length="426" mass="47985">MQQVAWQREFFRILVVVGLGVALGWSSGHAIWGLILGLLTAQVMAFRAMASLYRWSYRQGPPPQDSGLIGYSVDKLIRREKNLKNKLAQQAIQLQRYNQGIESLHDGVVIIGQEGYITNFNGSASRLLGLRREDSGQHITNLIRNPRFTRYFNEGDYNSSLQFDVSHRKQFSLQIQITQFGLDQKVMLVKDITERKRVETMRQNFIADVSHELRTPLTVINGYLEMLDDMELPPSLQKAITQMNGQGLRMKSLVNDLIELSKLESANTEQLGDWFNLQQLGYSVVDQLQAYSANRITFKCTQAIEIQGFSDEMSSVLTNLLTNAIKYGGEDKIEFSIRSGFDGVKVSISDHGAGIPAQHISRLTERFYRVDDSRESTVGGSGLGLAIVKHALEHHDTVLDIESTLGKGSTFSFIISSERSRVMEKD</sequence>
<feature type="transmembrane region" description="Helical" evidence="18">
    <location>
        <begin position="9"/>
        <end position="25"/>
    </location>
</feature>
<evidence type="ECO:0000256" key="3">
    <source>
        <dbReference type="ARBA" id="ARBA00012438"/>
    </source>
</evidence>
<evidence type="ECO:0000256" key="2">
    <source>
        <dbReference type="ARBA" id="ARBA00004236"/>
    </source>
</evidence>
<dbReference type="PRINTS" id="PR00344">
    <property type="entry name" value="BCTRLSENSOR"/>
</dbReference>
<dbReference type="PANTHER" id="PTHR45453">
    <property type="entry name" value="PHOSPHATE REGULON SENSOR PROTEIN PHOR"/>
    <property type="match status" value="1"/>
</dbReference>
<comment type="catalytic activity">
    <reaction evidence="1">
        <text>ATP + protein L-histidine = ADP + protein N-phospho-L-histidine.</text>
        <dbReference type="EC" id="2.7.13.3"/>
    </reaction>
</comment>
<dbReference type="FunFam" id="1.10.287.130:FF:000001">
    <property type="entry name" value="Two-component sensor histidine kinase"/>
    <property type="match status" value="1"/>
</dbReference>
<dbReference type="Proteomes" id="UP001147830">
    <property type="component" value="Unassembled WGS sequence"/>
</dbReference>
<keyword evidence="15" id="KW-0902">Two-component regulatory system</keyword>
<keyword evidence="16 18" id="KW-0472">Membrane</keyword>
<keyword evidence="5" id="KW-0813">Transport</keyword>
<evidence type="ECO:0000256" key="10">
    <source>
        <dbReference type="ARBA" id="ARBA00022692"/>
    </source>
</evidence>
<dbReference type="InterPro" id="IPR036890">
    <property type="entry name" value="HATPase_C_sf"/>
</dbReference>
<evidence type="ECO:0000256" key="13">
    <source>
        <dbReference type="ARBA" id="ARBA00022840"/>
    </source>
</evidence>
<dbReference type="SMART" id="SM00091">
    <property type="entry name" value="PAS"/>
    <property type="match status" value="1"/>
</dbReference>
<dbReference type="SMART" id="SM00387">
    <property type="entry name" value="HATPase_c"/>
    <property type="match status" value="1"/>
</dbReference>
<dbReference type="InterPro" id="IPR036097">
    <property type="entry name" value="HisK_dim/P_sf"/>
</dbReference>
<keyword evidence="7" id="KW-0597">Phosphoprotein</keyword>
<protein>
    <recommendedName>
        <fullName evidence="4">Phosphate regulon sensor protein PhoR</fullName>
        <ecNumber evidence="3">2.7.13.3</ecNumber>
    </recommendedName>
</protein>
<evidence type="ECO:0000256" key="17">
    <source>
        <dbReference type="ARBA" id="ARBA00025207"/>
    </source>
</evidence>
<keyword evidence="12 21" id="KW-0418">Kinase</keyword>
<dbReference type="InterPro" id="IPR005467">
    <property type="entry name" value="His_kinase_dom"/>
</dbReference>
<dbReference type="SMART" id="SM00388">
    <property type="entry name" value="HisKA"/>
    <property type="match status" value="1"/>
</dbReference>
<dbReference type="PANTHER" id="PTHR45453:SF1">
    <property type="entry name" value="PHOSPHATE REGULON SENSOR PROTEIN PHOR"/>
    <property type="match status" value="1"/>
</dbReference>
<dbReference type="EMBL" id="JAOANI010000015">
    <property type="protein sequence ID" value="MCT7359104.1"/>
    <property type="molecule type" value="Genomic_DNA"/>
</dbReference>
<dbReference type="Gene3D" id="3.30.565.10">
    <property type="entry name" value="Histidine kinase-like ATPase, C-terminal domain"/>
    <property type="match status" value="1"/>
</dbReference>
<dbReference type="PROSITE" id="PS50112">
    <property type="entry name" value="PAS"/>
    <property type="match status" value="1"/>
</dbReference>
<comment type="subcellular location">
    <subcellularLocation>
        <location evidence="2">Cell membrane</location>
    </subcellularLocation>
</comment>
<evidence type="ECO:0000256" key="16">
    <source>
        <dbReference type="ARBA" id="ARBA00023136"/>
    </source>
</evidence>
<dbReference type="InterPro" id="IPR003661">
    <property type="entry name" value="HisK_dim/P_dom"/>
</dbReference>
<dbReference type="InterPro" id="IPR021766">
    <property type="entry name" value="PhoR_N"/>
</dbReference>
<dbReference type="NCBIfam" id="TIGR00229">
    <property type="entry name" value="sensory_box"/>
    <property type="match status" value="1"/>
</dbReference>
<evidence type="ECO:0000259" key="19">
    <source>
        <dbReference type="PROSITE" id="PS50109"/>
    </source>
</evidence>
<dbReference type="GO" id="GO:0005524">
    <property type="term" value="F:ATP binding"/>
    <property type="evidence" value="ECO:0007669"/>
    <property type="project" value="UniProtKB-KW"/>
</dbReference>
<keyword evidence="9" id="KW-0808">Transferase</keyword>
<evidence type="ECO:0000256" key="7">
    <source>
        <dbReference type="ARBA" id="ARBA00022553"/>
    </source>
</evidence>
<evidence type="ECO:0000256" key="14">
    <source>
        <dbReference type="ARBA" id="ARBA00022989"/>
    </source>
</evidence>
<gene>
    <name evidence="21" type="primary">phoR</name>
    <name evidence="21" type="ORF">NYR02_08740</name>
</gene>
<evidence type="ECO:0000256" key="15">
    <source>
        <dbReference type="ARBA" id="ARBA00023012"/>
    </source>
</evidence>
<dbReference type="InterPro" id="IPR003594">
    <property type="entry name" value="HATPase_dom"/>
</dbReference>
<dbReference type="SUPFAM" id="SSF55785">
    <property type="entry name" value="PYP-like sensor domain (PAS domain)"/>
    <property type="match status" value="1"/>
</dbReference>
<feature type="domain" description="Histidine kinase" evidence="19">
    <location>
        <begin position="208"/>
        <end position="419"/>
    </location>
</feature>
<dbReference type="EC" id="2.7.13.3" evidence="3"/>
<keyword evidence="10 18" id="KW-0812">Transmembrane</keyword>
<dbReference type="Gene3D" id="1.10.287.130">
    <property type="match status" value="1"/>
</dbReference>
<evidence type="ECO:0000256" key="8">
    <source>
        <dbReference type="ARBA" id="ARBA00022592"/>
    </source>
</evidence>
<dbReference type="InterPro" id="IPR050351">
    <property type="entry name" value="BphY/WalK/GraS-like"/>
</dbReference>
<dbReference type="Gene3D" id="3.30.450.20">
    <property type="entry name" value="PAS domain"/>
    <property type="match status" value="1"/>
</dbReference>
<dbReference type="InterPro" id="IPR014310">
    <property type="entry name" value="Sig_transdc_His_kinase_PhoR"/>
</dbReference>
<dbReference type="GO" id="GO:0006817">
    <property type="term" value="P:phosphate ion transport"/>
    <property type="evidence" value="ECO:0007669"/>
    <property type="project" value="UniProtKB-KW"/>
</dbReference>
<evidence type="ECO:0000256" key="6">
    <source>
        <dbReference type="ARBA" id="ARBA00022475"/>
    </source>
</evidence>
<feature type="domain" description="PAS" evidence="20">
    <location>
        <begin position="93"/>
        <end position="134"/>
    </location>
</feature>
<comment type="caution">
    <text evidence="21">The sequence shown here is derived from an EMBL/GenBank/DDBJ whole genome shotgun (WGS) entry which is preliminary data.</text>
</comment>
<dbReference type="SUPFAM" id="SSF47384">
    <property type="entry name" value="Homodimeric domain of signal transducing histidine kinase"/>
    <property type="match status" value="1"/>
</dbReference>
<dbReference type="Pfam" id="PF00512">
    <property type="entry name" value="HisKA"/>
    <property type="match status" value="1"/>
</dbReference>
<name>A0A9X3ARR6_9GAMM</name>
<dbReference type="SUPFAM" id="SSF55874">
    <property type="entry name" value="ATPase domain of HSP90 chaperone/DNA topoisomerase II/histidine kinase"/>
    <property type="match status" value="1"/>
</dbReference>
<dbReference type="CDD" id="cd00082">
    <property type="entry name" value="HisKA"/>
    <property type="match status" value="1"/>
</dbReference>
<evidence type="ECO:0000256" key="18">
    <source>
        <dbReference type="SAM" id="Phobius"/>
    </source>
</evidence>
<keyword evidence="22" id="KW-1185">Reference proteome</keyword>
<dbReference type="RefSeq" id="WP_260975982.1">
    <property type="nucleotide sequence ID" value="NZ_JAOANI010000015.1"/>
</dbReference>
<evidence type="ECO:0000313" key="22">
    <source>
        <dbReference type="Proteomes" id="UP001147830"/>
    </source>
</evidence>
<dbReference type="CDD" id="cd00130">
    <property type="entry name" value="PAS"/>
    <property type="match status" value="1"/>
</dbReference>
<dbReference type="PROSITE" id="PS50109">
    <property type="entry name" value="HIS_KIN"/>
    <property type="match status" value="1"/>
</dbReference>
<evidence type="ECO:0000256" key="4">
    <source>
        <dbReference type="ARBA" id="ARBA00019665"/>
    </source>
</evidence>
<reference evidence="21" key="1">
    <citation type="journal article" date="2022" name="Front. Microbiol.">
        <title>Genome-based taxonomic rearrangement of Oceanobacter-related bacteria including the description of Thalassolituus hydrocarbonoclasticus sp. nov. and Thalassolituus pacificus sp. nov. and emended description of the genus Thalassolituus.</title>
        <authorList>
            <person name="Dong C."/>
            <person name="Wei L."/>
            <person name="Wang J."/>
            <person name="Lai Q."/>
            <person name="Huang Z."/>
            <person name="Shao Z."/>
        </authorList>
    </citation>
    <scope>NUCLEOTIDE SEQUENCE</scope>
    <source>
        <strain evidence="21">59MF3M-4</strain>
    </source>
</reference>
<proteinExistence type="predicted"/>
<dbReference type="GO" id="GO:0016036">
    <property type="term" value="P:cellular response to phosphate starvation"/>
    <property type="evidence" value="ECO:0007669"/>
    <property type="project" value="TreeGrafter"/>
</dbReference>
<dbReference type="AlphaFoldDB" id="A0A9X3ARR6"/>
<keyword evidence="14 18" id="KW-1133">Transmembrane helix</keyword>
<evidence type="ECO:0000313" key="21">
    <source>
        <dbReference type="EMBL" id="MCT7359104.1"/>
    </source>
</evidence>
<evidence type="ECO:0000256" key="1">
    <source>
        <dbReference type="ARBA" id="ARBA00000085"/>
    </source>
</evidence>
<dbReference type="Pfam" id="PF02518">
    <property type="entry name" value="HATPase_c"/>
    <property type="match status" value="1"/>
</dbReference>
<evidence type="ECO:0000256" key="9">
    <source>
        <dbReference type="ARBA" id="ARBA00022679"/>
    </source>
</evidence>
<accession>A0A9X3ARR6</accession>
<dbReference type="InterPro" id="IPR004358">
    <property type="entry name" value="Sig_transdc_His_kin-like_C"/>
</dbReference>
<dbReference type="InterPro" id="IPR035965">
    <property type="entry name" value="PAS-like_dom_sf"/>
</dbReference>
<dbReference type="GO" id="GO:0004721">
    <property type="term" value="F:phosphoprotein phosphatase activity"/>
    <property type="evidence" value="ECO:0007669"/>
    <property type="project" value="InterPro"/>
</dbReference>
<evidence type="ECO:0000256" key="12">
    <source>
        <dbReference type="ARBA" id="ARBA00022777"/>
    </source>
</evidence>
<keyword evidence="13" id="KW-0067">ATP-binding</keyword>
<organism evidence="21 22">
    <name type="scientific">Thalassolituus pacificus</name>
    <dbReference type="NCBI Taxonomy" id="2975440"/>
    <lineage>
        <taxon>Bacteria</taxon>
        <taxon>Pseudomonadati</taxon>
        <taxon>Pseudomonadota</taxon>
        <taxon>Gammaproteobacteria</taxon>
        <taxon>Oceanospirillales</taxon>
        <taxon>Oceanospirillaceae</taxon>
        <taxon>Thalassolituus</taxon>
    </lineage>
</organism>
<dbReference type="InterPro" id="IPR000014">
    <property type="entry name" value="PAS"/>
</dbReference>
<keyword evidence="6" id="KW-1003">Cell membrane</keyword>
<dbReference type="GO" id="GO:0000155">
    <property type="term" value="F:phosphorelay sensor kinase activity"/>
    <property type="evidence" value="ECO:0007669"/>
    <property type="project" value="InterPro"/>
</dbReference>
<reference evidence="21" key="2">
    <citation type="submission" date="2022-08" db="EMBL/GenBank/DDBJ databases">
        <authorList>
            <person name="Dong C."/>
        </authorList>
    </citation>
    <scope>NUCLEOTIDE SEQUENCE</scope>
    <source>
        <strain evidence="21">59MF3M-4</strain>
    </source>
</reference>
<keyword evidence="8" id="KW-0592">Phosphate transport</keyword>
<evidence type="ECO:0000256" key="5">
    <source>
        <dbReference type="ARBA" id="ARBA00022448"/>
    </source>
</evidence>
<evidence type="ECO:0000259" key="20">
    <source>
        <dbReference type="PROSITE" id="PS50112"/>
    </source>
</evidence>
<comment type="function">
    <text evidence="17">Member of the two-component regulatory system PhoR/PhoB involved in the phosphate regulon genes expression. PhoR may function as a membrane-associated protein kinase that phosphorylates PhoB in response to environmental signals.</text>
</comment>
<evidence type="ECO:0000256" key="11">
    <source>
        <dbReference type="ARBA" id="ARBA00022741"/>
    </source>
</evidence>
<dbReference type="NCBIfam" id="TIGR02966">
    <property type="entry name" value="phoR_proteo"/>
    <property type="match status" value="1"/>
</dbReference>
<dbReference type="FunFam" id="3.30.565.10:FF:000006">
    <property type="entry name" value="Sensor histidine kinase WalK"/>
    <property type="match status" value="1"/>
</dbReference>
<dbReference type="GO" id="GO:0005886">
    <property type="term" value="C:plasma membrane"/>
    <property type="evidence" value="ECO:0007669"/>
    <property type="project" value="UniProtKB-SubCell"/>
</dbReference>